<name>A0A1Y0Y8H9_ACEPA</name>
<dbReference type="Pfam" id="PF07157">
    <property type="entry name" value="DNA_circ_N"/>
    <property type="match status" value="1"/>
</dbReference>
<dbReference type="RefSeq" id="WP_087652046.1">
    <property type="nucleotide sequence ID" value="NZ_CP021509.1"/>
</dbReference>
<reference evidence="2 3" key="1">
    <citation type="submission" date="2017-05" db="EMBL/GenBank/DDBJ databases">
        <title>Genome sequence of Acetobacter pasteurianus subsp. pasteurianus strain SRCM101342.</title>
        <authorList>
            <person name="Cho S.H."/>
        </authorList>
    </citation>
    <scope>NUCLEOTIDE SEQUENCE [LARGE SCALE GENOMIC DNA]</scope>
    <source>
        <strain evidence="2 3">SRCM101342</strain>
    </source>
</reference>
<dbReference type="AlphaFoldDB" id="A0A1Y0Y8H9"/>
<organism evidence="2 3">
    <name type="scientific">Acetobacter pasteurianus subsp. pasteurianus</name>
    <dbReference type="NCBI Taxonomy" id="481145"/>
    <lineage>
        <taxon>Bacteria</taxon>
        <taxon>Pseudomonadati</taxon>
        <taxon>Pseudomonadota</taxon>
        <taxon>Alphaproteobacteria</taxon>
        <taxon>Acetobacterales</taxon>
        <taxon>Acetobacteraceae</taxon>
        <taxon>Acetobacter</taxon>
    </lineage>
</organism>
<accession>A0A1Y0Y8H9</accession>
<dbReference type="Proteomes" id="UP000196205">
    <property type="component" value="Chromosome"/>
</dbReference>
<dbReference type="InterPro" id="IPR009826">
    <property type="entry name" value="DNA_circ_N"/>
</dbReference>
<proteinExistence type="predicted"/>
<evidence type="ECO:0000259" key="1">
    <source>
        <dbReference type="Pfam" id="PF07157"/>
    </source>
</evidence>
<dbReference type="OrthoDB" id="378644at2"/>
<gene>
    <name evidence="2" type="ORF">S1001342_02448</name>
</gene>
<evidence type="ECO:0000313" key="3">
    <source>
        <dbReference type="Proteomes" id="UP000196205"/>
    </source>
</evidence>
<protein>
    <recommendedName>
        <fullName evidence="1">DNA circulation N-terminal domain-containing protein</fullName>
    </recommendedName>
</protein>
<dbReference type="EMBL" id="CP021509">
    <property type="protein sequence ID" value="ARW48747.1"/>
    <property type="molecule type" value="Genomic_DNA"/>
</dbReference>
<feature type="domain" description="DNA circulation N-terminal" evidence="1">
    <location>
        <begin position="12"/>
        <end position="98"/>
    </location>
</feature>
<evidence type="ECO:0000313" key="2">
    <source>
        <dbReference type="EMBL" id="ARW48747.1"/>
    </source>
</evidence>
<sequence>MSGTLTTLAEEYLQCSFRGVPFVVLGSGGQAGRKQAVHDYPYRDGVWTEDLGRRARMYHVRGFVCGPEYMAQRDLLINAAEAADAGLLVHPTLGILRVTLSNFSWMEPDGIMGRIDVDFDFLEQKNYLGTIIQTSLDAAIGAAALAAQLVGSTTYSGAVTSSLSVGSPVISAAQSVVGGWGSLASSAIRSPRVNSAAIATLPGNNGRYSAGNAGTIDSTATVDSVLQKLTASRTKIDSLIANAQEQTTAASLADAVLDVTEQLRQAINDPGTQISVLLPMATYKIDVTPSSAPIGSAIATASTSTAQICCWMAFTSIALACATWQPTSAEEAENLRLRVATLLDDAATEAADAGLDDIWRALRSLRVQVTTDMSQRASQLPDQITVTRNAPVPALVLGQQLYADASRAPDLIRRADPIHPAFMPTQFEALSS</sequence>